<evidence type="ECO:0000256" key="2">
    <source>
        <dbReference type="PROSITE-ProRule" id="PRU00376"/>
    </source>
</evidence>
<dbReference type="InterPro" id="IPR005033">
    <property type="entry name" value="YEATS"/>
</dbReference>
<evidence type="ECO:0000313" key="6">
    <source>
        <dbReference type="Proteomes" id="UP000054007"/>
    </source>
</evidence>
<accession>A0A0D7BIV3</accession>
<dbReference type="GO" id="GO:0006355">
    <property type="term" value="P:regulation of DNA-templated transcription"/>
    <property type="evidence" value="ECO:0007669"/>
    <property type="project" value="InterPro"/>
</dbReference>
<dbReference type="GO" id="GO:0006325">
    <property type="term" value="P:chromatin organization"/>
    <property type="evidence" value="ECO:0007669"/>
    <property type="project" value="UniProtKB-KW"/>
</dbReference>
<dbReference type="PROSITE" id="PS51037">
    <property type="entry name" value="YEATS"/>
    <property type="match status" value="1"/>
</dbReference>
<dbReference type="GO" id="GO:0000812">
    <property type="term" value="C:Swr1 complex"/>
    <property type="evidence" value="ECO:0007669"/>
    <property type="project" value="UniProtKB-UniRule"/>
</dbReference>
<protein>
    <recommendedName>
        <fullName evidence="3">Protein AF-9 homolog</fullName>
    </recommendedName>
</protein>
<keyword evidence="3" id="KW-0805">Transcription regulation</keyword>
<comment type="similarity">
    <text evidence="3">Belongs to the YAF9 family.</text>
</comment>
<keyword evidence="3" id="KW-0010">Activator</keyword>
<comment type="domain">
    <text evidence="3">The coiled-coil domain is required for assembly into the NuA4 complex.</text>
</comment>
<keyword evidence="3" id="KW-0234">DNA repair</keyword>
<dbReference type="InterPro" id="IPR038704">
    <property type="entry name" value="YEAST_sf"/>
</dbReference>
<keyword evidence="3" id="KW-0963">Cytoplasm</keyword>
<dbReference type="PANTHER" id="PTHR23195">
    <property type="entry name" value="YEATS DOMAIN"/>
    <property type="match status" value="1"/>
</dbReference>
<feature type="domain" description="YEATS" evidence="4">
    <location>
        <begin position="6"/>
        <end position="177"/>
    </location>
</feature>
<dbReference type="Gene3D" id="2.60.40.1970">
    <property type="entry name" value="YEATS domain"/>
    <property type="match status" value="1"/>
</dbReference>
<gene>
    <name evidence="3" type="primary">YAF9</name>
    <name evidence="5" type="ORF">CYLTODRAFT_371123</name>
</gene>
<comment type="subcellular location">
    <subcellularLocation>
        <location evidence="3">Nucleus</location>
    </subcellularLocation>
    <subcellularLocation>
        <location evidence="3">Cytoplasm</location>
    </subcellularLocation>
</comment>
<evidence type="ECO:0000313" key="5">
    <source>
        <dbReference type="EMBL" id="KIY70382.1"/>
    </source>
</evidence>
<dbReference type="Proteomes" id="UP000054007">
    <property type="component" value="Unassembled WGS sequence"/>
</dbReference>
<reference evidence="5 6" key="1">
    <citation type="journal article" date="2015" name="Fungal Genet. Biol.">
        <title>Evolution of novel wood decay mechanisms in Agaricales revealed by the genome sequences of Fistulina hepatica and Cylindrobasidium torrendii.</title>
        <authorList>
            <person name="Floudas D."/>
            <person name="Held B.W."/>
            <person name="Riley R."/>
            <person name="Nagy L.G."/>
            <person name="Koehler G."/>
            <person name="Ransdell A.S."/>
            <person name="Younus H."/>
            <person name="Chow J."/>
            <person name="Chiniquy J."/>
            <person name="Lipzen A."/>
            <person name="Tritt A."/>
            <person name="Sun H."/>
            <person name="Haridas S."/>
            <person name="LaButti K."/>
            <person name="Ohm R.A."/>
            <person name="Kues U."/>
            <person name="Blanchette R.A."/>
            <person name="Grigoriev I.V."/>
            <person name="Minto R.E."/>
            <person name="Hibbett D.S."/>
        </authorList>
    </citation>
    <scope>NUCLEOTIDE SEQUENCE [LARGE SCALE GENOMIC DNA]</scope>
    <source>
        <strain evidence="5 6">FP15055 ss-10</strain>
    </source>
</reference>
<sequence length="258" mass="29299">MADRVRVRGISIHRPIIYGNTAVVLTQQEREALRREGKESHTHRWTVAVRSAASKPDSGIVGGADDISTYIKRVNFKLHETYPTPNRVVDAPGPFEITETGWGEFDVFIRITFIPESGEKPHSFYHHLKLHPWNETNEPEIPPLEEAIRAGPVHAWQYDEVVFNEPYNNFLQTLTAHPPTPLPLIKRRPAPYHSAHTASLPDTKMPGTPEYNQLMIEDEAERLRNATAAINADSERTKALTAAKEKELLFLKRKFGEV</sequence>
<dbReference type="OrthoDB" id="16041at2759"/>
<dbReference type="AlphaFoldDB" id="A0A0D7BIV3"/>
<comment type="function">
    <text evidence="3">Component of the SWR1 complex which mediates the ATP-dependent exchange of histone H2A for an H2A variant leading to transcriptional regulation of selected genes by chromatin remodeling. Component of the NuA4 histone acetyltransferase complex which is involved in transcriptional activation of selected genes principally by acetylation of nucleosomal histones H4 and H2A. The NuA4 complex is also involved in DNA repair. Yaf9 may also be required for viability in conditions in which the structural integrity of the spindle is compromised.</text>
</comment>
<dbReference type="GO" id="GO:0005737">
    <property type="term" value="C:cytoplasm"/>
    <property type="evidence" value="ECO:0007669"/>
    <property type="project" value="UniProtKB-SubCell"/>
</dbReference>
<evidence type="ECO:0000256" key="1">
    <source>
        <dbReference type="ARBA" id="ARBA00023242"/>
    </source>
</evidence>
<evidence type="ECO:0000256" key="3">
    <source>
        <dbReference type="RuleBase" id="RU367117"/>
    </source>
</evidence>
<dbReference type="CDD" id="cd16908">
    <property type="entry name" value="YEATS_Yaf9_like"/>
    <property type="match status" value="1"/>
</dbReference>
<keyword evidence="3" id="KW-0227">DNA damage</keyword>
<keyword evidence="6" id="KW-1185">Reference proteome</keyword>
<evidence type="ECO:0000259" key="4">
    <source>
        <dbReference type="PROSITE" id="PS51037"/>
    </source>
</evidence>
<organism evidence="5 6">
    <name type="scientific">Cylindrobasidium torrendii FP15055 ss-10</name>
    <dbReference type="NCBI Taxonomy" id="1314674"/>
    <lineage>
        <taxon>Eukaryota</taxon>
        <taxon>Fungi</taxon>
        <taxon>Dikarya</taxon>
        <taxon>Basidiomycota</taxon>
        <taxon>Agaricomycotina</taxon>
        <taxon>Agaricomycetes</taxon>
        <taxon>Agaricomycetidae</taxon>
        <taxon>Agaricales</taxon>
        <taxon>Marasmiineae</taxon>
        <taxon>Physalacriaceae</taxon>
        <taxon>Cylindrobasidium</taxon>
    </lineage>
</organism>
<proteinExistence type="inferred from homology"/>
<dbReference type="GO" id="GO:0006281">
    <property type="term" value="P:DNA repair"/>
    <property type="evidence" value="ECO:0007669"/>
    <property type="project" value="UniProtKB-UniRule"/>
</dbReference>
<keyword evidence="3" id="KW-0804">Transcription</keyword>
<dbReference type="STRING" id="1314674.A0A0D7BIV3"/>
<keyword evidence="1 2" id="KW-0539">Nucleus</keyword>
<keyword evidence="3" id="KW-0175">Coiled coil</keyword>
<keyword evidence="3" id="KW-0156">Chromatin regulator</keyword>
<comment type="subunit">
    <text evidence="3">Component of the SWR1 chromatin-remodeling complex and of the NuA4 histone acetyltransferase complex.</text>
</comment>
<dbReference type="Pfam" id="PF03366">
    <property type="entry name" value="YEATS"/>
    <property type="match status" value="1"/>
</dbReference>
<dbReference type="EMBL" id="KN880469">
    <property type="protein sequence ID" value="KIY70382.1"/>
    <property type="molecule type" value="Genomic_DNA"/>
</dbReference>
<dbReference type="InterPro" id="IPR055129">
    <property type="entry name" value="YEATS_dom"/>
</dbReference>
<name>A0A0D7BIV3_9AGAR</name>